<feature type="region of interest" description="Disordered" evidence="6">
    <location>
        <begin position="192"/>
        <end position="249"/>
    </location>
</feature>
<keyword evidence="4 7" id="KW-1133">Transmembrane helix</keyword>
<proteinExistence type="predicted"/>
<feature type="transmembrane region" description="Helical" evidence="7">
    <location>
        <begin position="346"/>
        <end position="370"/>
    </location>
</feature>
<evidence type="ECO:0000313" key="9">
    <source>
        <dbReference type="EMBL" id="CAG8957465.1"/>
    </source>
</evidence>
<evidence type="ECO:0000256" key="7">
    <source>
        <dbReference type="SAM" id="Phobius"/>
    </source>
</evidence>
<gene>
    <name evidence="9" type="ORF">HYFRA_00011446</name>
</gene>
<evidence type="ECO:0000256" key="5">
    <source>
        <dbReference type="ARBA" id="ARBA00023136"/>
    </source>
</evidence>
<dbReference type="GO" id="GO:0007034">
    <property type="term" value="P:vacuolar transport"/>
    <property type="evidence" value="ECO:0007669"/>
    <property type="project" value="TreeGrafter"/>
</dbReference>
<keyword evidence="3 7" id="KW-0812">Transmembrane</keyword>
<evidence type="ECO:0000259" key="8">
    <source>
        <dbReference type="PROSITE" id="PS51382"/>
    </source>
</evidence>
<name>A0A9N9L4A6_9HELO</name>
<dbReference type="OrthoDB" id="5588846at2759"/>
<dbReference type="InterPro" id="IPR051572">
    <property type="entry name" value="VTC_Complex_Subunit"/>
</dbReference>
<comment type="subcellular location">
    <subcellularLocation>
        <location evidence="1">Vacuole membrane</location>
        <topology evidence="1">Multi-pass membrane protein</topology>
    </subcellularLocation>
</comment>
<dbReference type="GO" id="GO:0042144">
    <property type="term" value="P:vacuole fusion, non-autophagic"/>
    <property type="evidence" value="ECO:0007669"/>
    <property type="project" value="TreeGrafter"/>
</dbReference>
<dbReference type="EMBL" id="CAJVRL010000079">
    <property type="protein sequence ID" value="CAG8957465.1"/>
    <property type="molecule type" value="Genomic_DNA"/>
</dbReference>
<comment type="caution">
    <text evidence="9">The sequence shown here is derived from an EMBL/GenBank/DDBJ whole genome shotgun (WGS) entry which is preliminary data.</text>
</comment>
<evidence type="ECO:0000313" key="10">
    <source>
        <dbReference type="Proteomes" id="UP000696280"/>
    </source>
</evidence>
<evidence type="ECO:0000256" key="1">
    <source>
        <dbReference type="ARBA" id="ARBA00004128"/>
    </source>
</evidence>
<reference evidence="9" key="1">
    <citation type="submission" date="2021-07" db="EMBL/GenBank/DDBJ databases">
        <authorList>
            <person name="Durling M."/>
        </authorList>
    </citation>
    <scope>NUCLEOTIDE SEQUENCE</scope>
</reference>
<dbReference type="PANTHER" id="PTHR46140:SF1">
    <property type="entry name" value="VACUOLAR TRANSPORTER CHAPERONE COMPLEX SUBUNIT 4-RELATED"/>
    <property type="match status" value="1"/>
</dbReference>
<feature type="domain" description="SPX" evidence="8">
    <location>
        <begin position="1"/>
        <end position="163"/>
    </location>
</feature>
<dbReference type="GO" id="GO:0006799">
    <property type="term" value="P:polyphosphate biosynthetic process"/>
    <property type="evidence" value="ECO:0007669"/>
    <property type="project" value="UniProtKB-ARBA"/>
</dbReference>
<dbReference type="GO" id="GO:0033254">
    <property type="term" value="C:vacuolar transporter chaperone complex"/>
    <property type="evidence" value="ECO:0007669"/>
    <property type="project" value="TreeGrafter"/>
</dbReference>
<dbReference type="GO" id="GO:0000329">
    <property type="term" value="C:fungal-type vacuole membrane"/>
    <property type="evidence" value="ECO:0007669"/>
    <property type="project" value="TreeGrafter"/>
</dbReference>
<dbReference type="Proteomes" id="UP000696280">
    <property type="component" value="Unassembled WGS sequence"/>
</dbReference>
<evidence type="ECO:0000256" key="4">
    <source>
        <dbReference type="ARBA" id="ARBA00022989"/>
    </source>
</evidence>
<dbReference type="PROSITE" id="PS51382">
    <property type="entry name" value="SPX"/>
    <property type="match status" value="1"/>
</dbReference>
<keyword evidence="2" id="KW-0926">Vacuole</keyword>
<feature type="transmembrane region" description="Helical" evidence="7">
    <location>
        <begin position="416"/>
        <end position="436"/>
    </location>
</feature>
<accession>A0A9N9L4A6</accession>
<dbReference type="GO" id="GO:0016237">
    <property type="term" value="P:microautophagy"/>
    <property type="evidence" value="ECO:0007669"/>
    <property type="project" value="TreeGrafter"/>
</dbReference>
<keyword evidence="5 7" id="KW-0472">Membrane</keyword>
<organism evidence="9 10">
    <name type="scientific">Hymenoscyphus fraxineus</name>
    <dbReference type="NCBI Taxonomy" id="746836"/>
    <lineage>
        <taxon>Eukaryota</taxon>
        <taxon>Fungi</taxon>
        <taxon>Dikarya</taxon>
        <taxon>Ascomycota</taxon>
        <taxon>Pezizomycotina</taxon>
        <taxon>Leotiomycetes</taxon>
        <taxon>Helotiales</taxon>
        <taxon>Helotiaceae</taxon>
        <taxon>Hymenoscyphus</taxon>
    </lineage>
</organism>
<dbReference type="AlphaFoldDB" id="A0A9N9L4A6"/>
<dbReference type="InterPro" id="IPR004331">
    <property type="entry name" value="SPX_dom"/>
</dbReference>
<sequence>MKYGKNLQARSVPQWAPYNVDYDALKHLIKTNTQRDSAQAVAIPGHPDTALKKFEAQFFIELSNQHDRVDLFVKSKADEIDRRLQSAQKNLLQLLGRCADNNGKPLSQKRREKFARYDDRIEKCGEEIRLLQRFVKEQRVAFYKILKKYKKWTGSRIVEDRFNYEILNSAKSFTRIDLDPLYTQYSELLSSLRSSTPDTSGPATPQSGGSRRPSTNPHPRIQPKPQVYWNEYDDGSETESDPYLISIDPNEESTFPGAKAFEYVVSKALAPVEKMKEWFTPGGHSPDERRSLLRNDNYLRSPSNFDADVEEDAYASSNDLPGGYVAHYATFPSVNDQRLNRNKEMLLLQACVGSFAASFILLLIAGILVATGRHHYRLEVDAGVLTGVVASLFFAIMGFACMLYRSDNLGWLHRSLVIIPFVLVCLFDVVLLVVVAENTAL</sequence>
<protein>
    <recommendedName>
        <fullName evidence="8">SPX domain-containing protein</fullName>
    </recommendedName>
</protein>
<dbReference type="PANTHER" id="PTHR46140">
    <property type="entry name" value="VACUOLAR TRANSPORTER CHAPERONE 1-RELATED"/>
    <property type="match status" value="1"/>
</dbReference>
<evidence type="ECO:0000256" key="2">
    <source>
        <dbReference type="ARBA" id="ARBA00022554"/>
    </source>
</evidence>
<feature type="compositionally biased region" description="Acidic residues" evidence="6">
    <location>
        <begin position="231"/>
        <end position="240"/>
    </location>
</feature>
<evidence type="ECO:0000256" key="6">
    <source>
        <dbReference type="SAM" id="MobiDB-lite"/>
    </source>
</evidence>
<dbReference type="CDD" id="cd14474">
    <property type="entry name" value="SPX_YDR089W"/>
    <property type="match status" value="1"/>
</dbReference>
<evidence type="ECO:0000256" key="3">
    <source>
        <dbReference type="ARBA" id="ARBA00022692"/>
    </source>
</evidence>
<feature type="transmembrane region" description="Helical" evidence="7">
    <location>
        <begin position="382"/>
        <end position="404"/>
    </location>
</feature>
<feature type="compositionally biased region" description="Polar residues" evidence="6">
    <location>
        <begin position="192"/>
        <end position="217"/>
    </location>
</feature>
<keyword evidence="10" id="KW-1185">Reference proteome</keyword>